<name>A0ABU6WNM6_9FABA</name>
<dbReference type="InterPro" id="IPR052421">
    <property type="entry name" value="PCW_Enzyme_Inhibitor"/>
</dbReference>
<dbReference type="PANTHER" id="PTHR36710:SF20">
    <property type="entry name" value="PECTINESTERASE INHIBITOR DOMAIN PROTEIN"/>
    <property type="match status" value="1"/>
</dbReference>
<dbReference type="CDD" id="cd15797">
    <property type="entry name" value="PMEI"/>
    <property type="match status" value="1"/>
</dbReference>
<feature type="domain" description="Transposase MuDR plant" evidence="5">
    <location>
        <begin position="372"/>
        <end position="426"/>
    </location>
</feature>
<accession>A0ABU6WNM6</accession>
<evidence type="ECO:0000313" key="7">
    <source>
        <dbReference type="Proteomes" id="UP001341840"/>
    </source>
</evidence>
<evidence type="ECO:0000313" key="6">
    <source>
        <dbReference type="EMBL" id="MED6186521.1"/>
    </source>
</evidence>
<dbReference type="EMBL" id="JASCZI010181947">
    <property type="protein sequence ID" value="MED6186521.1"/>
    <property type="molecule type" value="Genomic_DNA"/>
</dbReference>
<feature type="compositionally biased region" description="Acidic residues" evidence="4">
    <location>
        <begin position="298"/>
        <end position="314"/>
    </location>
</feature>
<dbReference type="InterPro" id="IPR035513">
    <property type="entry name" value="Invertase/methylesterase_inhib"/>
</dbReference>
<protein>
    <recommendedName>
        <fullName evidence="5">Transposase MuDR plant domain-containing protein</fullName>
    </recommendedName>
</protein>
<keyword evidence="7" id="KW-1185">Reference proteome</keyword>
<evidence type="ECO:0000256" key="1">
    <source>
        <dbReference type="ARBA" id="ARBA00022729"/>
    </source>
</evidence>
<evidence type="ECO:0000259" key="5">
    <source>
        <dbReference type="Pfam" id="PF03108"/>
    </source>
</evidence>
<sequence>MQTKIFSYCSNLLNSIPGGASQADIDSLAHYRIEVLRSDLTKTVNLLNSLIASSSTDPKAKELYKFCLKEYSGNNDGALGEIDHMQQSLRAKDYNGVSLGINDVVADNDECMSYGKESSSAASKLSSHNFTVDLRDPSPLPQYNDAIFKVLQIITSPCRCCFRACEVWVLCGSHRRRLGGYIPLSEGFSEVRTTELFAKLEDIVASSGGSNPIPQSVDIGVSSSSAPVAPVVPGIPPSIASPTFAADLHHDYDDQCDLEDNRTFGELVTAVANIPRTPLMGGQISELEGVEEALREDEKEDEPELVPEDSDDDDRSIPVPRREPASSGSHQYPEHFSSLDIDVVSPTHEDNDAGTGFGGGGSVDVLTPNEFEIGQIFQTKEDAVLSVKSYSIRRGVEYKVKESNHAKYHARCKNFGSGCEWLICVALPTRKGFWEVRRYNGS</sequence>
<dbReference type="InterPro" id="IPR004332">
    <property type="entry name" value="Transposase_MuDR"/>
</dbReference>
<evidence type="ECO:0000256" key="4">
    <source>
        <dbReference type="SAM" id="MobiDB-lite"/>
    </source>
</evidence>
<evidence type="ECO:0000256" key="3">
    <source>
        <dbReference type="ARBA" id="ARBA00038471"/>
    </source>
</evidence>
<comment type="caution">
    <text evidence="6">The sequence shown here is derived from an EMBL/GenBank/DDBJ whole genome shotgun (WGS) entry which is preliminary data.</text>
</comment>
<dbReference type="Pfam" id="PF03108">
    <property type="entry name" value="DBD_Tnp_Mut"/>
    <property type="match status" value="1"/>
</dbReference>
<dbReference type="Gene3D" id="1.20.140.40">
    <property type="entry name" value="Invertase/pectin methylesterase inhibitor family protein"/>
    <property type="match status" value="1"/>
</dbReference>
<dbReference type="Proteomes" id="UP001341840">
    <property type="component" value="Unassembled WGS sequence"/>
</dbReference>
<comment type="similarity">
    <text evidence="3">Belongs to the PMEI family.</text>
</comment>
<feature type="region of interest" description="Disordered" evidence="4">
    <location>
        <begin position="291"/>
        <end position="334"/>
    </location>
</feature>
<reference evidence="6 7" key="1">
    <citation type="journal article" date="2023" name="Plants (Basel)">
        <title>Bridging the Gap: Combining Genomics and Transcriptomics Approaches to Understand Stylosanthes scabra, an Orphan Legume from the Brazilian Caatinga.</title>
        <authorList>
            <person name="Ferreira-Neto J.R.C."/>
            <person name="da Silva M.D."/>
            <person name="Binneck E."/>
            <person name="de Melo N.F."/>
            <person name="da Silva R.H."/>
            <person name="de Melo A.L.T.M."/>
            <person name="Pandolfi V."/>
            <person name="Bustamante F.O."/>
            <person name="Brasileiro-Vidal A.C."/>
            <person name="Benko-Iseppon A.M."/>
        </authorList>
    </citation>
    <scope>NUCLEOTIDE SEQUENCE [LARGE SCALE GENOMIC DNA]</scope>
    <source>
        <tissue evidence="6">Leaves</tissue>
    </source>
</reference>
<proteinExistence type="inferred from homology"/>
<dbReference type="PANTHER" id="PTHR36710">
    <property type="entry name" value="PECTINESTERASE INHIBITOR-LIKE"/>
    <property type="match status" value="1"/>
</dbReference>
<keyword evidence="2" id="KW-1015">Disulfide bond</keyword>
<dbReference type="SUPFAM" id="SSF101148">
    <property type="entry name" value="Plant invertase/pectin methylesterase inhibitor"/>
    <property type="match status" value="1"/>
</dbReference>
<dbReference type="InterPro" id="IPR034086">
    <property type="entry name" value="PMEI_plant"/>
</dbReference>
<evidence type="ECO:0000256" key="2">
    <source>
        <dbReference type="ARBA" id="ARBA00023157"/>
    </source>
</evidence>
<organism evidence="6 7">
    <name type="scientific">Stylosanthes scabra</name>
    <dbReference type="NCBI Taxonomy" id="79078"/>
    <lineage>
        <taxon>Eukaryota</taxon>
        <taxon>Viridiplantae</taxon>
        <taxon>Streptophyta</taxon>
        <taxon>Embryophyta</taxon>
        <taxon>Tracheophyta</taxon>
        <taxon>Spermatophyta</taxon>
        <taxon>Magnoliopsida</taxon>
        <taxon>eudicotyledons</taxon>
        <taxon>Gunneridae</taxon>
        <taxon>Pentapetalae</taxon>
        <taxon>rosids</taxon>
        <taxon>fabids</taxon>
        <taxon>Fabales</taxon>
        <taxon>Fabaceae</taxon>
        <taxon>Papilionoideae</taxon>
        <taxon>50 kb inversion clade</taxon>
        <taxon>dalbergioids sensu lato</taxon>
        <taxon>Dalbergieae</taxon>
        <taxon>Pterocarpus clade</taxon>
        <taxon>Stylosanthes</taxon>
    </lineage>
</organism>
<keyword evidence="1" id="KW-0732">Signal</keyword>
<gene>
    <name evidence="6" type="ORF">PIB30_067445</name>
</gene>